<evidence type="ECO:0000313" key="1">
    <source>
        <dbReference type="EnsemblPlants" id="EMT09461"/>
    </source>
</evidence>
<organism evidence="1">
    <name type="scientific">Aegilops tauschii</name>
    <name type="common">Tausch's goatgrass</name>
    <name type="synonym">Aegilops squarrosa</name>
    <dbReference type="NCBI Taxonomy" id="37682"/>
    <lineage>
        <taxon>Eukaryota</taxon>
        <taxon>Viridiplantae</taxon>
        <taxon>Streptophyta</taxon>
        <taxon>Embryophyta</taxon>
        <taxon>Tracheophyta</taxon>
        <taxon>Spermatophyta</taxon>
        <taxon>Magnoliopsida</taxon>
        <taxon>Liliopsida</taxon>
        <taxon>Poales</taxon>
        <taxon>Poaceae</taxon>
        <taxon>BOP clade</taxon>
        <taxon>Pooideae</taxon>
        <taxon>Triticodae</taxon>
        <taxon>Triticeae</taxon>
        <taxon>Triticinae</taxon>
        <taxon>Aegilops</taxon>
    </lineage>
</organism>
<accession>M8B636</accession>
<reference evidence="1" key="1">
    <citation type="submission" date="2015-06" db="UniProtKB">
        <authorList>
            <consortium name="EnsemblPlants"/>
        </authorList>
    </citation>
    <scope>IDENTIFICATION</scope>
</reference>
<sequence>MAACFGHGVATSDAASASWTAIRSSRSTAIELYDHGHHVHGHDEGINHAMEFVFEVADTQFYYQSIYTFFDIVKINIC</sequence>
<dbReference type="AlphaFoldDB" id="M8B636"/>
<dbReference type="EnsemblPlants" id="EMT09461">
    <property type="protein sequence ID" value="EMT09461"/>
    <property type="gene ID" value="F775_07835"/>
</dbReference>
<proteinExistence type="predicted"/>
<name>M8B636_AEGTA</name>
<protein>
    <submittedName>
        <fullName evidence="1">Uncharacterized protein</fullName>
    </submittedName>
</protein>